<reference evidence="1" key="1">
    <citation type="journal article" date="2014" name="Front. Microbiol.">
        <title>High frequency of phylogenetically diverse reductive dehalogenase-homologous genes in deep subseafloor sedimentary metagenomes.</title>
        <authorList>
            <person name="Kawai M."/>
            <person name="Futagami T."/>
            <person name="Toyoda A."/>
            <person name="Takaki Y."/>
            <person name="Nishi S."/>
            <person name="Hori S."/>
            <person name="Arai W."/>
            <person name="Tsubouchi T."/>
            <person name="Morono Y."/>
            <person name="Uchiyama I."/>
            <person name="Ito T."/>
            <person name="Fujiyama A."/>
            <person name="Inagaki F."/>
            <person name="Takami H."/>
        </authorList>
    </citation>
    <scope>NUCLEOTIDE SEQUENCE</scope>
    <source>
        <strain evidence="1">Expedition CK06-06</strain>
    </source>
</reference>
<feature type="non-terminal residue" evidence="1">
    <location>
        <position position="1"/>
    </location>
</feature>
<dbReference type="EMBL" id="BARW01040230">
    <property type="protein sequence ID" value="GAJ16867.1"/>
    <property type="molecule type" value="Genomic_DNA"/>
</dbReference>
<proteinExistence type="predicted"/>
<feature type="non-terminal residue" evidence="1">
    <location>
        <position position="127"/>
    </location>
</feature>
<sequence length="127" mass="13241">DVDFLGLYKLLRLAAPASGGALRKGMAEIVNADIAVGADIVYSKLYLTGKIKAADIVTAAGIPYSKLNLALKLLVSDIKADQLNAANKLLQLDASALVALAQIPDTLTGKSADKVDGYDASDLWTPV</sequence>
<protein>
    <submittedName>
        <fullName evidence="1">Uncharacterized protein</fullName>
    </submittedName>
</protein>
<accession>X1VFQ7</accession>
<organism evidence="1">
    <name type="scientific">marine sediment metagenome</name>
    <dbReference type="NCBI Taxonomy" id="412755"/>
    <lineage>
        <taxon>unclassified sequences</taxon>
        <taxon>metagenomes</taxon>
        <taxon>ecological metagenomes</taxon>
    </lineage>
</organism>
<evidence type="ECO:0000313" key="1">
    <source>
        <dbReference type="EMBL" id="GAJ16867.1"/>
    </source>
</evidence>
<comment type="caution">
    <text evidence="1">The sequence shown here is derived from an EMBL/GenBank/DDBJ whole genome shotgun (WGS) entry which is preliminary data.</text>
</comment>
<gene>
    <name evidence="1" type="ORF">S12H4_60906</name>
</gene>
<name>X1VFQ7_9ZZZZ</name>
<dbReference type="AlphaFoldDB" id="X1VFQ7"/>